<proteinExistence type="predicted"/>
<protein>
    <submittedName>
        <fullName evidence="6">IclR family transcriptional regulator</fullName>
    </submittedName>
</protein>
<feature type="domain" description="IclR-ED" evidence="5">
    <location>
        <begin position="77"/>
        <end position="242"/>
    </location>
</feature>
<dbReference type="SUPFAM" id="SSF46785">
    <property type="entry name" value="Winged helix' DNA-binding domain"/>
    <property type="match status" value="1"/>
</dbReference>
<dbReference type="GO" id="GO:0003677">
    <property type="term" value="F:DNA binding"/>
    <property type="evidence" value="ECO:0007669"/>
    <property type="project" value="UniProtKB-KW"/>
</dbReference>
<dbReference type="InterPro" id="IPR014757">
    <property type="entry name" value="Tscrpt_reg_IclR_C"/>
</dbReference>
<keyword evidence="3" id="KW-0804">Transcription</keyword>
<dbReference type="RefSeq" id="WP_169584567.1">
    <property type="nucleotide sequence ID" value="NZ_VCQU01000001.1"/>
</dbReference>
<dbReference type="InterPro" id="IPR050707">
    <property type="entry name" value="HTH_MetabolicPath_Reg"/>
</dbReference>
<reference evidence="6 7" key="1">
    <citation type="submission" date="2019-05" db="EMBL/GenBank/DDBJ databases">
        <authorList>
            <person name="Lee S.D."/>
        </authorList>
    </citation>
    <scope>NUCLEOTIDE SEQUENCE [LARGE SCALE GENOMIC DNA]</scope>
    <source>
        <strain evidence="6 7">YC2-7</strain>
    </source>
</reference>
<dbReference type="GO" id="GO:0045892">
    <property type="term" value="P:negative regulation of DNA-templated transcription"/>
    <property type="evidence" value="ECO:0007669"/>
    <property type="project" value="TreeGrafter"/>
</dbReference>
<dbReference type="InterPro" id="IPR036388">
    <property type="entry name" value="WH-like_DNA-bd_sf"/>
</dbReference>
<evidence type="ECO:0000256" key="1">
    <source>
        <dbReference type="ARBA" id="ARBA00023015"/>
    </source>
</evidence>
<dbReference type="SUPFAM" id="SSF55781">
    <property type="entry name" value="GAF domain-like"/>
    <property type="match status" value="1"/>
</dbReference>
<evidence type="ECO:0000256" key="3">
    <source>
        <dbReference type="ARBA" id="ARBA00023163"/>
    </source>
</evidence>
<dbReference type="PROSITE" id="PS51077">
    <property type="entry name" value="HTH_ICLR"/>
    <property type="match status" value="1"/>
</dbReference>
<dbReference type="Pfam" id="PF09339">
    <property type="entry name" value="HTH_IclR"/>
    <property type="match status" value="1"/>
</dbReference>
<sequence length="255" mass="27217">MPEPPLVVTAEPDGLTSVLKKAFAILDAFDHQHPVLPVSSVMRRTGLPKSTTYRVIGALMEIGAVERHSGGYRLGRRMLSVGASPAERSMRDVALPHLRALHRRWESTVHMAVLDGQMVLFLEKLCAPNTISTPVIVGGRLPATSTALGKILLAQDCAPASAVRKSQAPYRRPGCEVGHLREIAYDRGHLRVDLSCVAAPVSANGVVLAAISFAYPSSEGDAAYLVGPLRETARTIGRELAGLPAATFRSMLAGL</sequence>
<dbReference type="Proteomes" id="UP000535543">
    <property type="component" value="Unassembled WGS sequence"/>
</dbReference>
<dbReference type="EMBL" id="VCQU01000001">
    <property type="protein sequence ID" value="NMN93879.1"/>
    <property type="molecule type" value="Genomic_DNA"/>
</dbReference>
<dbReference type="PANTHER" id="PTHR30136:SF24">
    <property type="entry name" value="HTH-TYPE TRANSCRIPTIONAL REPRESSOR ALLR"/>
    <property type="match status" value="1"/>
</dbReference>
<dbReference type="PANTHER" id="PTHR30136">
    <property type="entry name" value="HELIX-TURN-HELIX TRANSCRIPTIONAL REGULATOR, ICLR FAMILY"/>
    <property type="match status" value="1"/>
</dbReference>
<dbReference type="SMART" id="SM00346">
    <property type="entry name" value="HTH_ICLR"/>
    <property type="match status" value="1"/>
</dbReference>
<evidence type="ECO:0000313" key="6">
    <source>
        <dbReference type="EMBL" id="NMN93879.1"/>
    </source>
</evidence>
<dbReference type="PROSITE" id="PS51078">
    <property type="entry name" value="ICLR_ED"/>
    <property type="match status" value="1"/>
</dbReference>
<dbReference type="Gene3D" id="1.10.10.10">
    <property type="entry name" value="Winged helix-like DNA-binding domain superfamily/Winged helix DNA-binding domain"/>
    <property type="match status" value="1"/>
</dbReference>
<accession>A0A848K653</accession>
<dbReference type="InterPro" id="IPR005471">
    <property type="entry name" value="Tscrpt_reg_IclR_N"/>
</dbReference>
<dbReference type="Gene3D" id="3.30.450.40">
    <property type="match status" value="2"/>
</dbReference>
<evidence type="ECO:0000259" key="5">
    <source>
        <dbReference type="PROSITE" id="PS51078"/>
    </source>
</evidence>
<dbReference type="InterPro" id="IPR029016">
    <property type="entry name" value="GAF-like_dom_sf"/>
</dbReference>
<evidence type="ECO:0000259" key="4">
    <source>
        <dbReference type="PROSITE" id="PS51077"/>
    </source>
</evidence>
<evidence type="ECO:0000256" key="2">
    <source>
        <dbReference type="ARBA" id="ARBA00023125"/>
    </source>
</evidence>
<dbReference type="Pfam" id="PF01614">
    <property type="entry name" value="IclR_C"/>
    <property type="match status" value="1"/>
</dbReference>
<keyword evidence="2" id="KW-0238">DNA-binding</keyword>
<keyword evidence="7" id="KW-1185">Reference proteome</keyword>
<dbReference type="AlphaFoldDB" id="A0A848K653"/>
<comment type="caution">
    <text evidence="6">The sequence shown here is derived from an EMBL/GenBank/DDBJ whole genome shotgun (WGS) entry which is preliminary data.</text>
</comment>
<dbReference type="GO" id="GO:0003700">
    <property type="term" value="F:DNA-binding transcription factor activity"/>
    <property type="evidence" value="ECO:0007669"/>
    <property type="project" value="TreeGrafter"/>
</dbReference>
<keyword evidence="1" id="KW-0805">Transcription regulation</keyword>
<feature type="domain" description="HTH iclR-type" evidence="4">
    <location>
        <begin position="16"/>
        <end position="76"/>
    </location>
</feature>
<gene>
    <name evidence="6" type="ORF">FGL95_02340</name>
</gene>
<evidence type="ECO:0000313" key="7">
    <source>
        <dbReference type="Proteomes" id="UP000535543"/>
    </source>
</evidence>
<name>A0A848K653_9NOCA</name>
<organism evidence="6 7">
    <name type="scientific">Antrihabitans stalactiti</name>
    <dbReference type="NCBI Taxonomy" id="2584121"/>
    <lineage>
        <taxon>Bacteria</taxon>
        <taxon>Bacillati</taxon>
        <taxon>Actinomycetota</taxon>
        <taxon>Actinomycetes</taxon>
        <taxon>Mycobacteriales</taxon>
        <taxon>Nocardiaceae</taxon>
        <taxon>Antrihabitans</taxon>
    </lineage>
</organism>
<dbReference type="InterPro" id="IPR036390">
    <property type="entry name" value="WH_DNA-bd_sf"/>
</dbReference>
<reference evidence="6 7" key="2">
    <citation type="submission" date="2020-06" db="EMBL/GenBank/DDBJ databases">
        <title>Antribacter stalactiti gen. nov., sp. nov., a new member of the family Nacardiaceae isolated from a cave.</title>
        <authorList>
            <person name="Kim I.S."/>
        </authorList>
    </citation>
    <scope>NUCLEOTIDE SEQUENCE [LARGE SCALE GENOMIC DNA]</scope>
    <source>
        <strain evidence="6 7">YC2-7</strain>
    </source>
</reference>